<dbReference type="Pfam" id="PF01179">
    <property type="entry name" value="Cu_amine_oxid"/>
    <property type="match status" value="1"/>
</dbReference>
<comment type="cofactor">
    <cofactor evidence="14">
        <name>Cu cation</name>
        <dbReference type="ChEBI" id="CHEBI:23378"/>
    </cofactor>
    <text evidence="14">Contains 1 topaquinone per subunit.</text>
</comment>
<dbReference type="PANTHER" id="PTHR10638">
    <property type="entry name" value="COPPER AMINE OXIDASE"/>
    <property type="match status" value="1"/>
</dbReference>
<dbReference type="AlphaFoldDB" id="A0A0C9VFK7"/>
<dbReference type="GO" id="GO:0005507">
    <property type="term" value="F:copper ion binding"/>
    <property type="evidence" value="ECO:0007669"/>
    <property type="project" value="InterPro"/>
</dbReference>
<organism evidence="18 19">
    <name type="scientific">Sphaerobolus stellatus (strain SS14)</name>
    <dbReference type="NCBI Taxonomy" id="990650"/>
    <lineage>
        <taxon>Eukaryota</taxon>
        <taxon>Fungi</taxon>
        <taxon>Dikarya</taxon>
        <taxon>Basidiomycota</taxon>
        <taxon>Agaricomycotina</taxon>
        <taxon>Agaricomycetes</taxon>
        <taxon>Phallomycetidae</taxon>
        <taxon>Geastrales</taxon>
        <taxon>Sphaerobolaceae</taxon>
        <taxon>Sphaerobolus</taxon>
    </lineage>
</organism>
<evidence type="ECO:0000256" key="11">
    <source>
        <dbReference type="ARBA" id="ARBA00048032"/>
    </source>
</evidence>
<keyword evidence="9 14" id="KW-0186">Copper</keyword>
<dbReference type="PROSITE" id="PS01165">
    <property type="entry name" value="COPPER_AMINE_OXID_2"/>
    <property type="match status" value="1"/>
</dbReference>
<dbReference type="Pfam" id="PF02728">
    <property type="entry name" value="Cu_amine_oxidN3"/>
    <property type="match status" value="1"/>
</dbReference>
<evidence type="ECO:0000256" key="13">
    <source>
        <dbReference type="PIRSR" id="PIRSR600269-51"/>
    </source>
</evidence>
<comment type="similarity">
    <text evidence="4 14">Belongs to the copper/topaquinone oxidase family.</text>
</comment>
<evidence type="ECO:0000256" key="3">
    <source>
        <dbReference type="ARBA" id="ARBA00001947"/>
    </source>
</evidence>
<dbReference type="InterPro" id="IPR049947">
    <property type="entry name" value="Cu_Am_Ox_Cu-bd"/>
</dbReference>
<evidence type="ECO:0000256" key="8">
    <source>
        <dbReference type="ARBA" id="ARBA00023002"/>
    </source>
</evidence>
<dbReference type="EC" id="1.4.3.-" evidence="14"/>
<feature type="domain" description="Copper amine oxidase catalytic" evidence="16">
    <location>
        <begin position="311"/>
        <end position="728"/>
    </location>
</feature>
<evidence type="ECO:0000313" key="18">
    <source>
        <dbReference type="EMBL" id="KIJ40227.1"/>
    </source>
</evidence>
<dbReference type="SUPFAM" id="SSF54416">
    <property type="entry name" value="Amine oxidase N-terminal region"/>
    <property type="match status" value="2"/>
</dbReference>
<evidence type="ECO:0000256" key="9">
    <source>
        <dbReference type="ARBA" id="ARBA00023008"/>
    </source>
</evidence>
<dbReference type="OrthoDB" id="5379943at2759"/>
<protein>
    <recommendedName>
        <fullName evidence="14">Amine oxidase</fullName>
        <ecNumber evidence="14">1.4.3.-</ecNumber>
    </recommendedName>
</protein>
<dbReference type="PANTHER" id="PTHR10638:SF86">
    <property type="entry name" value="COPPER AMINE OXIDASE 1-RELATED"/>
    <property type="match status" value="1"/>
</dbReference>
<evidence type="ECO:0000256" key="14">
    <source>
        <dbReference type="RuleBase" id="RU000672"/>
    </source>
</evidence>
<feature type="region of interest" description="Disordered" evidence="15">
    <location>
        <begin position="241"/>
        <end position="278"/>
    </location>
</feature>
<evidence type="ECO:0000256" key="12">
    <source>
        <dbReference type="PIRSR" id="PIRSR600269-50"/>
    </source>
</evidence>
<dbReference type="InterPro" id="IPR049948">
    <property type="entry name" value="Cu_Am_ox_TPQ-bd"/>
</dbReference>
<evidence type="ECO:0000256" key="15">
    <source>
        <dbReference type="SAM" id="MobiDB-lite"/>
    </source>
</evidence>
<reference evidence="18 19" key="1">
    <citation type="submission" date="2014-06" db="EMBL/GenBank/DDBJ databases">
        <title>Evolutionary Origins and Diversification of the Mycorrhizal Mutualists.</title>
        <authorList>
            <consortium name="DOE Joint Genome Institute"/>
            <consortium name="Mycorrhizal Genomics Consortium"/>
            <person name="Kohler A."/>
            <person name="Kuo A."/>
            <person name="Nagy L.G."/>
            <person name="Floudas D."/>
            <person name="Copeland A."/>
            <person name="Barry K.W."/>
            <person name="Cichocki N."/>
            <person name="Veneault-Fourrey C."/>
            <person name="LaButti K."/>
            <person name="Lindquist E.A."/>
            <person name="Lipzen A."/>
            <person name="Lundell T."/>
            <person name="Morin E."/>
            <person name="Murat C."/>
            <person name="Riley R."/>
            <person name="Ohm R."/>
            <person name="Sun H."/>
            <person name="Tunlid A."/>
            <person name="Henrissat B."/>
            <person name="Grigoriev I.V."/>
            <person name="Hibbett D.S."/>
            <person name="Martin F."/>
        </authorList>
    </citation>
    <scope>NUCLEOTIDE SEQUENCE [LARGE SCALE GENOMIC DNA]</scope>
    <source>
        <strain evidence="18 19">SS14</strain>
    </source>
</reference>
<evidence type="ECO:0000256" key="5">
    <source>
        <dbReference type="ARBA" id="ARBA00011738"/>
    </source>
</evidence>
<evidence type="ECO:0000256" key="1">
    <source>
        <dbReference type="ARBA" id="ARBA00001935"/>
    </source>
</evidence>
<proteinExistence type="inferred from homology"/>
<dbReference type="InterPro" id="IPR000269">
    <property type="entry name" value="Cu_amine_oxidase"/>
</dbReference>
<dbReference type="Proteomes" id="UP000054279">
    <property type="component" value="Unassembled WGS sequence"/>
</dbReference>
<evidence type="ECO:0000259" key="17">
    <source>
        <dbReference type="Pfam" id="PF02728"/>
    </source>
</evidence>
<evidence type="ECO:0000259" key="16">
    <source>
        <dbReference type="Pfam" id="PF01179"/>
    </source>
</evidence>
<keyword evidence="8 14" id="KW-0560">Oxidoreductase</keyword>
<keyword evidence="19" id="KW-1185">Reference proteome</keyword>
<dbReference type="PROSITE" id="PS01164">
    <property type="entry name" value="COPPER_AMINE_OXID_1"/>
    <property type="match status" value="1"/>
</dbReference>
<dbReference type="HOGENOM" id="CLU_011500_3_2_1"/>
<feature type="domain" description="Copper amine oxidase N3-terminal" evidence="17">
    <location>
        <begin position="146"/>
        <end position="243"/>
    </location>
</feature>
<dbReference type="EMBL" id="KN837145">
    <property type="protein sequence ID" value="KIJ40227.1"/>
    <property type="molecule type" value="Genomic_DNA"/>
</dbReference>
<dbReference type="GO" id="GO:0008131">
    <property type="term" value="F:primary methylamine oxidase activity"/>
    <property type="evidence" value="ECO:0007669"/>
    <property type="project" value="UniProtKB-EC"/>
</dbReference>
<keyword evidence="7 12" id="KW-0801">TPQ</keyword>
<name>A0A0C9VFK7_SPHS4</name>
<feature type="active site" description="Proton acceptor" evidence="12">
    <location>
        <position position="388"/>
    </location>
</feature>
<evidence type="ECO:0000256" key="7">
    <source>
        <dbReference type="ARBA" id="ARBA00022772"/>
    </source>
</evidence>
<evidence type="ECO:0000256" key="4">
    <source>
        <dbReference type="ARBA" id="ARBA00007983"/>
    </source>
</evidence>
<dbReference type="InterPro" id="IPR036460">
    <property type="entry name" value="Cu_amine_oxidase_C_sf"/>
</dbReference>
<sequence>MTPVPASTTTAGHAVDTSEFSKPVITKVPAKVSNPPTHPLDPLSPEEVSAISLAIRKYVAEHKDIKAIKFVTCATAIPPKRDVLAYLGIPLATGEKPEVLDKELARRADVDFFDLVTGNAYRIILSLEGEEWKVDTLTQLPEGVQPQITVHELLAAEETVRKDPQVQKLAAEQGLKPENICADGWAIGLDPRFPKHTRLQQALLFARLEPDDNIYAHPLDFVPVLDSNSLKVLHIDFPSHRIPKEDSEESKDSVPPLSSESTAPPPLEEDSLIASGRPRLHYPEARQEYLPEYLEKQPDYKPSTREPLKPLHIIQPEGVSFKMDGNVLHWQKWNMHIAFSHREGIALSTITYDDDGVLRPLIYRLSLAEMVVPYGAPEHPHPRKFAFDVGEYGMGTQANDLSLGCDCLGKIHYLPGSFIGQDGHTVNLKRAICIHEEDSGLLWKHTDFRQGGRAYGVRSRRLVISMICTVANYEYLFYYYFYQDGTIELVIKLSGILNVYLLAPGEPGGPFATQVAPRISAQYHQHLFSVRIDSMFDGLKNSVLESDVVALPNAPTGSKENFAGNAFTLQNRILGVAKEGARDYDFASDRRWSIVNKSRKHYASGRYAGYTLGYRGFAATLLSQPESWVTRRAGFATKSLWVVKDVEDGVEGRMWPAGRYVPQTVDAPEDSVEKWAQGEDSIDDEDIVVFVTLGVNHIPRPEDWPVMPVESVNLSLRPVNFFNANPSLDVPGADDKASTLAFGENGTVANVNGGSCCAPTNESG</sequence>
<gene>
    <name evidence="18" type="ORF">M422DRAFT_32291</name>
</gene>
<feature type="modified residue" description="2',4',5'-topaquinone" evidence="13">
    <location>
        <position position="473"/>
    </location>
</feature>
<evidence type="ECO:0000256" key="2">
    <source>
        <dbReference type="ARBA" id="ARBA00001936"/>
    </source>
</evidence>
<evidence type="ECO:0000256" key="6">
    <source>
        <dbReference type="ARBA" id="ARBA00022723"/>
    </source>
</evidence>
<comment type="cofactor">
    <cofactor evidence="1">
        <name>Cu cation</name>
        <dbReference type="ChEBI" id="CHEBI:23378"/>
    </cofactor>
</comment>
<dbReference type="InterPro" id="IPR015802">
    <property type="entry name" value="Cu_amine_oxidase_N3"/>
</dbReference>
<comment type="subunit">
    <text evidence="5">Homodimer.</text>
</comment>
<dbReference type="InterPro" id="IPR015798">
    <property type="entry name" value="Cu_amine_oxidase_C"/>
</dbReference>
<dbReference type="GO" id="GO:0048038">
    <property type="term" value="F:quinone binding"/>
    <property type="evidence" value="ECO:0007669"/>
    <property type="project" value="InterPro"/>
</dbReference>
<evidence type="ECO:0000256" key="10">
    <source>
        <dbReference type="ARBA" id="ARBA00023211"/>
    </source>
</evidence>
<dbReference type="GO" id="GO:0009308">
    <property type="term" value="P:amine metabolic process"/>
    <property type="evidence" value="ECO:0007669"/>
    <property type="project" value="UniProtKB-UniRule"/>
</dbReference>
<dbReference type="InterPro" id="IPR016182">
    <property type="entry name" value="Cu_amine_oxidase_N-reg"/>
</dbReference>
<comment type="cofactor">
    <cofactor evidence="3">
        <name>Zn(2+)</name>
        <dbReference type="ChEBI" id="CHEBI:29105"/>
    </cofactor>
</comment>
<keyword evidence="6 14" id="KW-0479">Metal-binding</keyword>
<comment type="catalytic activity">
    <reaction evidence="11">
        <text>a primary methyl amine + O2 + H2O = an aldehyde + H2O2 + NH4(+)</text>
        <dbReference type="Rhea" id="RHEA:16153"/>
        <dbReference type="ChEBI" id="CHEBI:15377"/>
        <dbReference type="ChEBI" id="CHEBI:15379"/>
        <dbReference type="ChEBI" id="CHEBI:16240"/>
        <dbReference type="ChEBI" id="CHEBI:17478"/>
        <dbReference type="ChEBI" id="CHEBI:28938"/>
        <dbReference type="ChEBI" id="CHEBI:228804"/>
        <dbReference type="EC" id="1.4.3.21"/>
    </reaction>
</comment>
<dbReference type="Gene3D" id="2.70.98.20">
    <property type="entry name" value="Copper amine oxidase, catalytic domain"/>
    <property type="match status" value="1"/>
</dbReference>
<comment type="cofactor">
    <cofactor evidence="2">
        <name>Mn(2+)</name>
        <dbReference type="ChEBI" id="CHEBI:29035"/>
    </cofactor>
</comment>
<accession>A0A0C9VFK7</accession>
<feature type="active site" description="Schiff-base intermediate with substrate; via topaquinone" evidence="12">
    <location>
        <position position="473"/>
    </location>
</feature>
<evidence type="ECO:0000313" key="19">
    <source>
        <dbReference type="Proteomes" id="UP000054279"/>
    </source>
</evidence>
<keyword evidence="10" id="KW-0464">Manganese</keyword>
<dbReference type="SUPFAM" id="SSF49998">
    <property type="entry name" value="Amine oxidase catalytic domain"/>
    <property type="match status" value="1"/>
</dbReference>
<dbReference type="Gene3D" id="3.10.450.40">
    <property type="match status" value="2"/>
</dbReference>
<comment type="PTM">
    <text evidence="13 14">Topaquinone (TPQ) is generated by copper-dependent autoxidation of a specific tyrosyl residue.</text>
</comment>